<accession>A0A239W3S6</accession>
<dbReference type="Pfam" id="PF25302">
    <property type="entry name" value="NADase_transloc"/>
    <property type="match status" value="1"/>
</dbReference>
<dbReference type="InterPro" id="IPR057561">
    <property type="entry name" value="NADase_transloc"/>
</dbReference>
<evidence type="ECO:0000259" key="3">
    <source>
        <dbReference type="Pfam" id="PF25302"/>
    </source>
</evidence>
<feature type="domain" description="NAD glycohydrolase translocation F5/8 type C" evidence="3">
    <location>
        <begin position="159"/>
        <end position="252"/>
    </location>
</feature>
<evidence type="ECO:0000313" key="5">
    <source>
        <dbReference type="Proteomes" id="UP000215332"/>
    </source>
</evidence>
<keyword evidence="2" id="KW-0812">Transmembrane</keyword>
<gene>
    <name evidence="4" type="ORF">SAMEA4412665_00177</name>
</gene>
<keyword evidence="2" id="KW-1133">Transmembrane helix</keyword>
<dbReference type="AlphaFoldDB" id="A0A239W3S6"/>
<dbReference type="RefSeq" id="WP_065860562.1">
    <property type="nucleotide sequence ID" value="NZ_LT906441.1"/>
</dbReference>
<dbReference type="NCBIfam" id="NF047619">
    <property type="entry name" value="NADase_discoid"/>
    <property type="match status" value="1"/>
</dbReference>
<dbReference type="EMBL" id="LT906441">
    <property type="protein sequence ID" value="SNV28716.1"/>
    <property type="molecule type" value="Genomic_DNA"/>
</dbReference>
<evidence type="ECO:0000256" key="2">
    <source>
        <dbReference type="SAM" id="Phobius"/>
    </source>
</evidence>
<feature type="region of interest" description="Disordered" evidence="1">
    <location>
        <begin position="1"/>
        <end position="40"/>
    </location>
</feature>
<dbReference type="KEGG" id="cgrn:4412665_00177"/>
<evidence type="ECO:0000313" key="4">
    <source>
        <dbReference type="EMBL" id="SNV28716.1"/>
    </source>
</evidence>
<dbReference type="Proteomes" id="UP000215332">
    <property type="component" value="Chromosome 1"/>
</dbReference>
<reference evidence="4 5" key="1">
    <citation type="submission" date="2017-06" db="EMBL/GenBank/DDBJ databases">
        <authorList>
            <consortium name="Pathogen Informatics"/>
        </authorList>
    </citation>
    <scope>NUCLEOTIDE SEQUENCE [LARGE SCALE GENOMIC DNA]</scope>
    <source>
        <strain evidence="4 5">NCTC11865</strain>
    </source>
</reference>
<protein>
    <recommendedName>
        <fullName evidence="3">NAD glycohydrolase translocation F5/8 type C domain-containing protein</fullName>
    </recommendedName>
</protein>
<feature type="transmembrane region" description="Helical" evidence="2">
    <location>
        <begin position="84"/>
        <end position="103"/>
    </location>
</feature>
<name>A0A239W3S6_9ACTN</name>
<keyword evidence="2" id="KW-0472">Membrane</keyword>
<feature type="compositionally biased region" description="Basic and acidic residues" evidence="1">
    <location>
        <begin position="1"/>
        <end position="32"/>
    </location>
</feature>
<proteinExistence type="predicted"/>
<dbReference type="eggNOG" id="ENOG5032YXE">
    <property type="taxonomic scope" value="Bacteria"/>
</dbReference>
<sequence length="291" mass="31461">MKDLPDDWFRPGSHEQPDEDEQHASSEQGERNRYRRFSRRAKDLETHGRVHLDRDEQGGRSVVVGHRMDQASPSSATRAFHRGWMLWVLLALAVGILVGTVVVRSSGIDSGAPDSVVSVPADNVTDAPAPYTGQSRPVTSITASATCTADPRGGIKGGLVTYQPANLVDGSSQTAWRCDGSANGQKITLKVPDGTAVVGVGLINGYAKKTDGVDLYPQYRRVLKVRWDLPDGEWFIQDLTDDSPTFQTVMIAPTRVHGGIVMTIIDSTLPGEDMASRDAVLLSQVAVLTAK</sequence>
<organism evidence="4 5">
    <name type="scientific">Cutibacterium granulosum</name>
    <dbReference type="NCBI Taxonomy" id="33011"/>
    <lineage>
        <taxon>Bacteria</taxon>
        <taxon>Bacillati</taxon>
        <taxon>Actinomycetota</taxon>
        <taxon>Actinomycetes</taxon>
        <taxon>Propionibacteriales</taxon>
        <taxon>Propionibacteriaceae</taxon>
        <taxon>Cutibacterium</taxon>
    </lineage>
</organism>
<evidence type="ECO:0000256" key="1">
    <source>
        <dbReference type="SAM" id="MobiDB-lite"/>
    </source>
</evidence>